<sequence length="167" mass="19665">MRREIYPEELNYFYQKTGEAIWHLQIVEDFLVKLYMVKGVIVSPGRLTEIEAQSELVKLEKKTLGQLISLLEKSDWVSQDFIVRLKEFNSIRKWIVHNSGRQSGESLYTDQGRFDFISKIVEFTNLAVGFQKEIRDSLVDYGEEKNVSKENIFDEARIRIDRLKGRI</sequence>
<dbReference type="EMBL" id="JAEDAH010000063">
    <property type="protein sequence ID" value="MCA6064338.1"/>
    <property type="molecule type" value="Genomic_DNA"/>
</dbReference>
<evidence type="ECO:0000313" key="1">
    <source>
        <dbReference type="EMBL" id="MCA6064338.1"/>
    </source>
</evidence>
<evidence type="ECO:0000313" key="2">
    <source>
        <dbReference type="Proteomes" id="UP000714380"/>
    </source>
</evidence>
<name>A0ABS7ZSX1_9GAMM</name>
<proteinExistence type="predicted"/>
<dbReference type="Proteomes" id="UP000714380">
    <property type="component" value="Unassembled WGS sequence"/>
</dbReference>
<gene>
    <name evidence="1" type="ORF">I9W95_12035</name>
</gene>
<protein>
    <recommendedName>
        <fullName evidence="3">HEPN AbiU2-like domain-containing protein</fullName>
    </recommendedName>
</protein>
<comment type="caution">
    <text evidence="1">The sequence shown here is derived from an EMBL/GenBank/DDBJ whole genome shotgun (WGS) entry which is preliminary data.</text>
</comment>
<reference evidence="1 2" key="1">
    <citation type="submission" date="2020-12" db="EMBL/GenBank/DDBJ databases">
        <title>Novel Thalassolituus-related marine hydrocarbonoclastic bacteria mediated algae-derived hydrocarbons mineralization in twilight zone of the northern South China Sea.</title>
        <authorList>
            <person name="Dong C."/>
        </authorList>
    </citation>
    <scope>NUCLEOTIDE SEQUENCE [LARGE SCALE GENOMIC DNA]</scope>
    <source>
        <strain evidence="1 2">IMCC1826</strain>
    </source>
</reference>
<keyword evidence="2" id="KW-1185">Reference proteome</keyword>
<evidence type="ECO:0008006" key="3">
    <source>
        <dbReference type="Google" id="ProtNLM"/>
    </source>
</evidence>
<organism evidence="1 2">
    <name type="scientific">Thalassolituus marinus</name>
    <dbReference type="NCBI Taxonomy" id="671053"/>
    <lineage>
        <taxon>Bacteria</taxon>
        <taxon>Pseudomonadati</taxon>
        <taxon>Pseudomonadota</taxon>
        <taxon>Gammaproteobacteria</taxon>
        <taxon>Oceanospirillales</taxon>
        <taxon>Oceanospirillaceae</taxon>
        <taxon>Thalassolituus</taxon>
    </lineage>
</organism>
<dbReference type="RefSeq" id="WP_225675218.1">
    <property type="nucleotide sequence ID" value="NZ_JAEDAH010000063.1"/>
</dbReference>
<accession>A0ABS7ZSX1</accession>